<dbReference type="OrthoDB" id="5599753at2759"/>
<organism evidence="3 4">
    <name type="scientific">Paramecium sonneborni</name>
    <dbReference type="NCBI Taxonomy" id="65129"/>
    <lineage>
        <taxon>Eukaryota</taxon>
        <taxon>Sar</taxon>
        <taxon>Alveolata</taxon>
        <taxon>Ciliophora</taxon>
        <taxon>Intramacronucleata</taxon>
        <taxon>Oligohymenophorea</taxon>
        <taxon>Peniculida</taxon>
        <taxon>Parameciidae</taxon>
        <taxon>Paramecium</taxon>
    </lineage>
</organism>
<feature type="domain" description="LITAF" evidence="2">
    <location>
        <begin position="53"/>
        <end position="124"/>
    </location>
</feature>
<dbReference type="SMART" id="SM00714">
    <property type="entry name" value="LITAF"/>
    <property type="match status" value="1"/>
</dbReference>
<accession>A0A8S1LGL0</accession>
<dbReference type="AlphaFoldDB" id="A0A8S1LGL0"/>
<dbReference type="EMBL" id="CAJJDN010000021">
    <property type="protein sequence ID" value="CAD8065979.1"/>
    <property type="molecule type" value="Genomic_DNA"/>
</dbReference>
<dbReference type="InterPro" id="IPR006629">
    <property type="entry name" value="LITAF"/>
</dbReference>
<evidence type="ECO:0000313" key="3">
    <source>
        <dbReference type="EMBL" id="CAD8065979.1"/>
    </source>
</evidence>
<evidence type="ECO:0000313" key="4">
    <source>
        <dbReference type="Proteomes" id="UP000692954"/>
    </source>
</evidence>
<evidence type="ECO:0000259" key="2">
    <source>
        <dbReference type="SMART" id="SM00714"/>
    </source>
</evidence>
<protein>
    <recommendedName>
        <fullName evidence="2">LITAF domain-containing protein</fullName>
    </recommendedName>
</protein>
<dbReference type="Pfam" id="PF10601">
    <property type="entry name" value="zf-LITAF-like"/>
    <property type="match status" value="1"/>
</dbReference>
<name>A0A8S1LGL0_9CILI</name>
<comment type="caution">
    <text evidence="3">The sequence shown here is derived from an EMBL/GenBank/DDBJ whole genome shotgun (WGS) entry which is preliminary data.</text>
</comment>
<evidence type="ECO:0000256" key="1">
    <source>
        <dbReference type="SAM" id="Phobius"/>
    </source>
</evidence>
<proteinExistence type="predicted"/>
<keyword evidence="1" id="KW-1133">Transmembrane helix</keyword>
<keyword evidence="1" id="KW-0812">Transmembrane</keyword>
<sequence>MILQKKQLDHPSEVCDENKSFWNKESNKEDKCNKIQQQQVILIAPSKSQSKKPQVLQCDTYQCVMISKVESKPVLGSCLICFCSFFFRFFTFLYDNIKFMINKYYKDAQHYCQSCQNKLGTYYFIFE</sequence>
<keyword evidence="4" id="KW-1185">Reference proteome</keyword>
<reference evidence="3" key="1">
    <citation type="submission" date="2021-01" db="EMBL/GenBank/DDBJ databases">
        <authorList>
            <consortium name="Genoscope - CEA"/>
            <person name="William W."/>
        </authorList>
    </citation>
    <scope>NUCLEOTIDE SEQUENCE</scope>
</reference>
<feature type="transmembrane region" description="Helical" evidence="1">
    <location>
        <begin position="74"/>
        <end position="94"/>
    </location>
</feature>
<dbReference type="Proteomes" id="UP000692954">
    <property type="component" value="Unassembled WGS sequence"/>
</dbReference>
<keyword evidence="1" id="KW-0472">Membrane</keyword>
<gene>
    <name evidence="3" type="ORF">PSON_ATCC_30995.1.T0210067</name>
</gene>